<keyword evidence="2" id="KW-1185">Reference proteome</keyword>
<organism evidence="1 2">
    <name type="scientific">Synaphobranchus kaupii</name>
    <name type="common">Kaup's arrowtooth eel</name>
    <dbReference type="NCBI Taxonomy" id="118154"/>
    <lineage>
        <taxon>Eukaryota</taxon>
        <taxon>Metazoa</taxon>
        <taxon>Chordata</taxon>
        <taxon>Craniata</taxon>
        <taxon>Vertebrata</taxon>
        <taxon>Euteleostomi</taxon>
        <taxon>Actinopterygii</taxon>
        <taxon>Neopterygii</taxon>
        <taxon>Teleostei</taxon>
        <taxon>Anguilliformes</taxon>
        <taxon>Synaphobranchidae</taxon>
        <taxon>Synaphobranchus</taxon>
    </lineage>
</organism>
<dbReference type="Proteomes" id="UP001152622">
    <property type="component" value="Chromosome 24"/>
</dbReference>
<gene>
    <name evidence="1" type="ORF">SKAU_G00418690</name>
</gene>
<name>A0A9Q1E650_SYNKA</name>
<accession>A0A9Q1E650</accession>
<reference evidence="1" key="1">
    <citation type="journal article" date="2023" name="Science">
        <title>Genome structures resolve the early diversification of teleost fishes.</title>
        <authorList>
            <person name="Parey E."/>
            <person name="Louis A."/>
            <person name="Montfort J."/>
            <person name="Bouchez O."/>
            <person name="Roques C."/>
            <person name="Iampietro C."/>
            <person name="Lluch J."/>
            <person name="Castinel A."/>
            <person name="Donnadieu C."/>
            <person name="Desvignes T."/>
            <person name="Floi Bucao C."/>
            <person name="Jouanno E."/>
            <person name="Wen M."/>
            <person name="Mejri S."/>
            <person name="Dirks R."/>
            <person name="Jansen H."/>
            <person name="Henkel C."/>
            <person name="Chen W.J."/>
            <person name="Zahm M."/>
            <person name="Cabau C."/>
            <person name="Klopp C."/>
            <person name="Thompson A.W."/>
            <person name="Robinson-Rechavi M."/>
            <person name="Braasch I."/>
            <person name="Lecointre G."/>
            <person name="Bobe J."/>
            <person name="Postlethwait J.H."/>
            <person name="Berthelot C."/>
            <person name="Roest Crollius H."/>
            <person name="Guiguen Y."/>
        </authorList>
    </citation>
    <scope>NUCLEOTIDE SEQUENCE</scope>
    <source>
        <strain evidence="1">WJC10195</strain>
    </source>
</reference>
<evidence type="ECO:0000313" key="2">
    <source>
        <dbReference type="Proteomes" id="UP001152622"/>
    </source>
</evidence>
<sequence>MCSSADDLLKQEVTARCLCISLTQKHDWHCEIHPHWLPAASLSTQTQVNPREGEGDGGVLCEFELLCCSPLSQTPPKSHMDPQAE</sequence>
<protein>
    <submittedName>
        <fullName evidence="1">Uncharacterized protein</fullName>
    </submittedName>
</protein>
<evidence type="ECO:0000313" key="1">
    <source>
        <dbReference type="EMBL" id="KAJ8332973.1"/>
    </source>
</evidence>
<dbReference type="EMBL" id="JAINUF010000024">
    <property type="protein sequence ID" value="KAJ8332973.1"/>
    <property type="molecule type" value="Genomic_DNA"/>
</dbReference>
<proteinExistence type="predicted"/>
<dbReference type="AlphaFoldDB" id="A0A9Q1E650"/>
<dbReference type="OrthoDB" id="10496270at2759"/>
<comment type="caution">
    <text evidence="1">The sequence shown here is derived from an EMBL/GenBank/DDBJ whole genome shotgun (WGS) entry which is preliminary data.</text>
</comment>